<proteinExistence type="predicted"/>
<dbReference type="InterPro" id="IPR054263">
    <property type="entry name" value="DUF6994"/>
</dbReference>
<dbReference type="Pfam" id="PF22507">
    <property type="entry name" value="DUF6994"/>
    <property type="match status" value="1"/>
</dbReference>
<evidence type="ECO:0000313" key="1">
    <source>
        <dbReference type="EMBL" id="BAT22887.1"/>
    </source>
</evidence>
<accession>A0A0P0YP40</accession>
<organism evidence="1">
    <name type="scientific">Staphylococcus hominis subsp. hominis</name>
    <dbReference type="NCBI Taxonomy" id="145391"/>
    <lineage>
        <taxon>Bacteria</taxon>
        <taxon>Bacillati</taxon>
        <taxon>Bacillota</taxon>
        <taxon>Bacilli</taxon>
        <taxon>Bacillales</taxon>
        <taxon>Staphylococcaceae</taxon>
        <taxon>Staphylococcus</taxon>
    </lineage>
</organism>
<protein>
    <submittedName>
        <fullName evidence="1">Uncharacterized protein</fullName>
    </submittedName>
</protein>
<dbReference type="EMBL" id="AB930126">
    <property type="protein sequence ID" value="BAT22887.1"/>
    <property type="molecule type" value="Genomic_DNA"/>
</dbReference>
<name>A0A0P0YP40_STAHO</name>
<sequence length="270" mass="32451">MKQYVYQNDINLINSLYESDFWKIIKEDAAYYHKNNKFKKDNAIRILESLIKSIYVDPDGFDKALAAEMQDFYNKMQESQYIKESYYLSINHQKCSLDALIGWKPLFRFRNGDKKWLDDLELIRGNRMGHLAFPVQKNSLNQLRGILLKDRIDYTLFDIKLFYDNAAHLKLQKAYEQELTRKWLKSFGTFNQFIERMQLNYFVYKDPITFKYDVIDLSLPYNNDKSHCLKEIPKKIKLEEAYITNIFNYIKKCGEELSTIHMDLMNDYYV</sequence>
<dbReference type="AlphaFoldDB" id="A0A0P0YP40"/>
<reference evidence="1" key="1">
    <citation type="submission" date="2014-04" db="EMBL/GenBank/DDBJ databases">
        <authorList>
            <person name="Xu Y.W."/>
            <person name="Yang Q."/>
        </authorList>
    </citation>
    <scope>NUCLEOTIDE SEQUENCE</scope>
    <source>
        <strain evidence="1">TFGsh1</strain>
    </source>
</reference>
<reference evidence="1" key="2">
    <citation type="journal article" date="2015" name="PLoS ONE">
        <title>Skin Commensal Staphylococci May Act as Reservoir for Fusidic Acid Resistance Genes.</title>
        <authorList>
            <person name="Hung W.-C."/>
            <person name="Chen H.-J."/>
            <person name="Lin Y.-T."/>
            <person name="Tsai J.-C."/>
            <person name="Chen C.-W."/>
            <person name="Lu H.-H."/>
            <person name="Tseng S.-P."/>
            <person name="Jheng Y.-Y."/>
            <person name="Leong K.H."/>
            <person name="Teng L.-J."/>
        </authorList>
    </citation>
    <scope>NUCLEOTIDE SEQUENCE</scope>
    <source>
        <strain evidence="1">TFGsh1</strain>
    </source>
</reference>